<feature type="non-terminal residue" evidence="2">
    <location>
        <position position="1"/>
    </location>
</feature>
<dbReference type="SUPFAM" id="SSF63748">
    <property type="entry name" value="Tudor/PWWP/MBT"/>
    <property type="match status" value="1"/>
</dbReference>
<dbReference type="InterPro" id="IPR021097">
    <property type="entry name" value="CPH_domain"/>
</dbReference>
<dbReference type="Gene3D" id="2.30.30.30">
    <property type="match status" value="1"/>
</dbReference>
<accession>A0ABD0PVF2</accession>
<dbReference type="Proteomes" id="UP001529510">
    <property type="component" value="Unassembled WGS sequence"/>
</dbReference>
<sequence length="58" mass="6661">VYWNSLSRTYWVHWHMIEILGNGSGGQTEKETQEKASSLTETLKLTTGKTMFMKSSHI</sequence>
<gene>
    <name evidence="2" type="ORF">M9458_026290</name>
</gene>
<reference evidence="2 3" key="1">
    <citation type="submission" date="2024-05" db="EMBL/GenBank/DDBJ databases">
        <title>Genome sequencing and assembly of Indian major carp, Cirrhinus mrigala (Hamilton, 1822).</title>
        <authorList>
            <person name="Mohindra V."/>
            <person name="Chowdhury L.M."/>
            <person name="Lal K."/>
            <person name="Jena J.K."/>
        </authorList>
    </citation>
    <scope>NUCLEOTIDE SEQUENCE [LARGE SCALE GENOMIC DNA]</scope>
    <source>
        <strain evidence="2">CM1030</strain>
        <tissue evidence="2">Blood</tissue>
    </source>
</reference>
<dbReference type="InterPro" id="IPR045093">
    <property type="entry name" value="Cullin"/>
</dbReference>
<protein>
    <recommendedName>
        <fullName evidence="1">CPH domain-containing protein</fullName>
    </recommendedName>
</protein>
<dbReference type="AlphaFoldDB" id="A0ABD0PVF2"/>
<dbReference type="EMBL" id="JAMKFB020000013">
    <property type="protein sequence ID" value="KAL0177396.1"/>
    <property type="molecule type" value="Genomic_DNA"/>
</dbReference>
<dbReference type="Pfam" id="PF11515">
    <property type="entry name" value="Cul7"/>
    <property type="match status" value="1"/>
</dbReference>
<comment type="caution">
    <text evidence="2">The sequence shown here is derived from an EMBL/GenBank/DDBJ whole genome shotgun (WGS) entry which is preliminary data.</text>
</comment>
<dbReference type="PANTHER" id="PTHR22771:SF4">
    <property type="entry name" value="CULLIN 7-RELATED"/>
    <property type="match status" value="1"/>
</dbReference>
<proteinExistence type="predicted"/>
<keyword evidence="3" id="KW-1185">Reference proteome</keyword>
<evidence type="ECO:0000313" key="2">
    <source>
        <dbReference type="EMBL" id="KAL0177396.1"/>
    </source>
</evidence>
<evidence type="ECO:0000313" key="3">
    <source>
        <dbReference type="Proteomes" id="UP001529510"/>
    </source>
</evidence>
<evidence type="ECO:0000259" key="1">
    <source>
        <dbReference type="Pfam" id="PF11515"/>
    </source>
</evidence>
<dbReference type="PANTHER" id="PTHR22771">
    <property type="entry name" value="CULLIN AND GALACTOSE-BINDING DOMAIN-CONTAINING"/>
    <property type="match status" value="1"/>
</dbReference>
<name>A0ABD0PVF2_CIRMR</name>
<dbReference type="InterPro" id="IPR014722">
    <property type="entry name" value="Rib_uL2_dom2"/>
</dbReference>
<organism evidence="2 3">
    <name type="scientific">Cirrhinus mrigala</name>
    <name type="common">Mrigala</name>
    <dbReference type="NCBI Taxonomy" id="683832"/>
    <lineage>
        <taxon>Eukaryota</taxon>
        <taxon>Metazoa</taxon>
        <taxon>Chordata</taxon>
        <taxon>Craniata</taxon>
        <taxon>Vertebrata</taxon>
        <taxon>Euteleostomi</taxon>
        <taxon>Actinopterygii</taxon>
        <taxon>Neopterygii</taxon>
        <taxon>Teleostei</taxon>
        <taxon>Ostariophysi</taxon>
        <taxon>Cypriniformes</taxon>
        <taxon>Cyprinidae</taxon>
        <taxon>Labeoninae</taxon>
        <taxon>Labeonini</taxon>
        <taxon>Cirrhinus</taxon>
    </lineage>
</organism>
<feature type="domain" description="CPH" evidence="1">
    <location>
        <begin position="1"/>
        <end position="21"/>
    </location>
</feature>